<keyword evidence="5" id="KW-0378">Hydrolase</keyword>
<reference evidence="8" key="1">
    <citation type="journal article" date="2023" name="G3 (Bethesda)">
        <title>Whole genome assembly and annotation of the endangered Caribbean coral Acropora cervicornis.</title>
        <authorList>
            <person name="Selwyn J.D."/>
            <person name="Vollmer S.V."/>
        </authorList>
    </citation>
    <scope>NUCLEOTIDE SEQUENCE</scope>
    <source>
        <strain evidence="8">K2</strain>
    </source>
</reference>
<dbReference type="SUPFAM" id="SSF53098">
    <property type="entry name" value="Ribonuclease H-like"/>
    <property type="match status" value="1"/>
</dbReference>
<dbReference type="InterPro" id="IPR041588">
    <property type="entry name" value="Integrase_H2C2"/>
</dbReference>
<dbReference type="AlphaFoldDB" id="A0AAD9PQG3"/>
<dbReference type="Proteomes" id="UP001249851">
    <property type="component" value="Unassembled WGS sequence"/>
</dbReference>
<keyword evidence="6" id="KW-0695">RNA-directed DNA polymerase</keyword>
<dbReference type="InterPro" id="IPR041373">
    <property type="entry name" value="RT_RNaseH"/>
</dbReference>
<dbReference type="InterPro" id="IPR050951">
    <property type="entry name" value="Retrovirus_Pol_polyprotein"/>
</dbReference>
<name>A0AAD9PQG3_ACRCE</name>
<evidence type="ECO:0000256" key="2">
    <source>
        <dbReference type="ARBA" id="ARBA00022695"/>
    </source>
</evidence>
<feature type="domain" description="Integrase catalytic" evidence="7">
    <location>
        <begin position="427"/>
        <end position="565"/>
    </location>
</feature>
<dbReference type="GO" id="GO:0003676">
    <property type="term" value="F:nucleic acid binding"/>
    <property type="evidence" value="ECO:0007669"/>
    <property type="project" value="InterPro"/>
</dbReference>
<sequence length="565" mass="63515">MVVATLRKKPILIMTEILPNYLRSAMNTIFDSPRKKMQFKSSSVSFMGHMLTNKGVQPDPSKVAAITGMPTPPDKAALQRFLGMCQYLAKFCQNLSQTVLPLRDLTRDDTEFLWSEVHEAAFNSAKTVIASTTALRYYYVSLPVTPQVGASDSAIGGVLLQEGLLRVLLSASRAVCFASHTLSATEKNCTQIEKECLAIVSCMEKWHHYLYGKPDITVHSDHQPLETIFKKPLSRAPRRLQRMMLRLQNYHFTVQYKKGKDLLVADTLSRAPLTDGSQSPSRMTQEYHMDLSPNLVKPGTLNQTREETGKDPSLMALNKVVLDGWPSQKSEVPEQIRAYSDFRDEISVYDGVLFKSHQVIVPALLRPELLQKVHKAHQGADSSIRRARESVSWPGMQAAIRQTCSSCAVGSQYLSERPQESMQSHPIPSRPWERVSADLFQLNGSNNLVLVDHYSDYIELEPVTNTSAVTVIRAMKRNFARHGIPDECVTDNGPQFVSHECARFAREYGFTSIKSSPYHSRGNGKAESAVKIAKKILRKCRFEDPYLALLAYRNTPQQGYQYLPA</sequence>
<accession>A0AAD9PQG3</accession>
<comment type="caution">
    <text evidence="8">The sequence shown here is derived from an EMBL/GenBank/DDBJ whole genome shotgun (WGS) entry which is preliminary data.</text>
</comment>
<evidence type="ECO:0000313" key="9">
    <source>
        <dbReference type="Proteomes" id="UP001249851"/>
    </source>
</evidence>
<protein>
    <submittedName>
        <fullName evidence="8">Transposon Tf2-8 polyprotein</fullName>
    </submittedName>
</protein>
<organism evidence="8 9">
    <name type="scientific">Acropora cervicornis</name>
    <name type="common">Staghorn coral</name>
    <dbReference type="NCBI Taxonomy" id="6130"/>
    <lineage>
        <taxon>Eukaryota</taxon>
        <taxon>Metazoa</taxon>
        <taxon>Cnidaria</taxon>
        <taxon>Anthozoa</taxon>
        <taxon>Hexacorallia</taxon>
        <taxon>Scleractinia</taxon>
        <taxon>Astrocoeniina</taxon>
        <taxon>Acroporidae</taxon>
        <taxon>Acropora</taxon>
    </lineage>
</organism>
<keyword evidence="4" id="KW-0255">Endonuclease</keyword>
<dbReference type="GO" id="GO:0003964">
    <property type="term" value="F:RNA-directed DNA polymerase activity"/>
    <property type="evidence" value="ECO:0007669"/>
    <property type="project" value="UniProtKB-KW"/>
</dbReference>
<dbReference type="FunFam" id="1.10.340.70:FF:000004">
    <property type="entry name" value="Retrovirus-related Pol polyprotein from transposon 297-like Protein"/>
    <property type="match status" value="1"/>
</dbReference>
<dbReference type="FunFam" id="3.30.420.10:FF:000063">
    <property type="entry name" value="Retrovirus-related Pol polyprotein from transposon 297-like Protein"/>
    <property type="match status" value="1"/>
</dbReference>
<dbReference type="Gene3D" id="3.30.70.270">
    <property type="match status" value="1"/>
</dbReference>
<dbReference type="SUPFAM" id="SSF56672">
    <property type="entry name" value="DNA/RNA polymerases"/>
    <property type="match status" value="1"/>
</dbReference>
<gene>
    <name evidence="8" type="ORF">P5673_033119</name>
</gene>
<reference evidence="8" key="2">
    <citation type="journal article" date="2023" name="Science">
        <title>Genomic signatures of disease resistance in endangered staghorn corals.</title>
        <authorList>
            <person name="Vollmer S.V."/>
            <person name="Selwyn J.D."/>
            <person name="Despard B.A."/>
            <person name="Roesel C.L."/>
        </authorList>
    </citation>
    <scope>NUCLEOTIDE SEQUENCE</scope>
    <source>
        <strain evidence="8">K2</strain>
    </source>
</reference>
<proteinExistence type="predicted"/>
<dbReference type="Pfam" id="PF17921">
    <property type="entry name" value="Integrase_H2C2"/>
    <property type="match status" value="1"/>
</dbReference>
<dbReference type="EMBL" id="JARQWQ010000214">
    <property type="protein sequence ID" value="KAK2547107.1"/>
    <property type="molecule type" value="Genomic_DNA"/>
</dbReference>
<dbReference type="PANTHER" id="PTHR37984:SF8">
    <property type="entry name" value="CCHC-TYPE DOMAIN-CONTAINING PROTEIN"/>
    <property type="match status" value="1"/>
</dbReference>
<dbReference type="InterPro" id="IPR036397">
    <property type="entry name" value="RNaseH_sf"/>
</dbReference>
<evidence type="ECO:0000256" key="1">
    <source>
        <dbReference type="ARBA" id="ARBA00022679"/>
    </source>
</evidence>
<dbReference type="Pfam" id="PF00665">
    <property type="entry name" value="rve"/>
    <property type="match status" value="1"/>
</dbReference>
<dbReference type="GO" id="GO:0015074">
    <property type="term" value="P:DNA integration"/>
    <property type="evidence" value="ECO:0007669"/>
    <property type="project" value="InterPro"/>
</dbReference>
<evidence type="ECO:0000256" key="5">
    <source>
        <dbReference type="ARBA" id="ARBA00022801"/>
    </source>
</evidence>
<evidence type="ECO:0000313" key="8">
    <source>
        <dbReference type="EMBL" id="KAK2547107.1"/>
    </source>
</evidence>
<dbReference type="InterPro" id="IPR043128">
    <property type="entry name" value="Rev_trsase/Diguanyl_cyclase"/>
</dbReference>
<evidence type="ECO:0000256" key="6">
    <source>
        <dbReference type="ARBA" id="ARBA00022918"/>
    </source>
</evidence>
<keyword evidence="1" id="KW-0808">Transferase</keyword>
<dbReference type="GO" id="GO:0016787">
    <property type="term" value="F:hydrolase activity"/>
    <property type="evidence" value="ECO:0007669"/>
    <property type="project" value="UniProtKB-KW"/>
</dbReference>
<dbReference type="PANTHER" id="PTHR37984">
    <property type="entry name" value="PROTEIN CBG26694"/>
    <property type="match status" value="1"/>
</dbReference>
<dbReference type="GO" id="GO:0004519">
    <property type="term" value="F:endonuclease activity"/>
    <property type="evidence" value="ECO:0007669"/>
    <property type="project" value="UniProtKB-KW"/>
</dbReference>
<dbReference type="InterPro" id="IPR001584">
    <property type="entry name" value="Integrase_cat-core"/>
</dbReference>
<dbReference type="InterPro" id="IPR043502">
    <property type="entry name" value="DNA/RNA_pol_sf"/>
</dbReference>
<evidence type="ECO:0000256" key="4">
    <source>
        <dbReference type="ARBA" id="ARBA00022759"/>
    </source>
</evidence>
<keyword evidence="9" id="KW-1185">Reference proteome</keyword>
<dbReference type="CDD" id="cd09274">
    <property type="entry name" value="RNase_HI_RT_Ty3"/>
    <property type="match status" value="1"/>
</dbReference>
<keyword evidence="2" id="KW-0548">Nucleotidyltransferase</keyword>
<dbReference type="PROSITE" id="PS50994">
    <property type="entry name" value="INTEGRASE"/>
    <property type="match status" value="1"/>
</dbReference>
<dbReference type="Gene3D" id="3.30.420.10">
    <property type="entry name" value="Ribonuclease H-like superfamily/Ribonuclease H"/>
    <property type="match status" value="1"/>
</dbReference>
<dbReference type="Gene3D" id="1.10.340.70">
    <property type="match status" value="1"/>
</dbReference>
<dbReference type="FunFam" id="3.30.70.270:FF:000023">
    <property type="entry name" value="Pol"/>
    <property type="match status" value="1"/>
</dbReference>
<evidence type="ECO:0000259" key="7">
    <source>
        <dbReference type="PROSITE" id="PS50994"/>
    </source>
</evidence>
<dbReference type="InterPro" id="IPR012337">
    <property type="entry name" value="RNaseH-like_sf"/>
</dbReference>
<keyword evidence="3" id="KW-0540">Nuclease</keyword>
<dbReference type="Pfam" id="PF17917">
    <property type="entry name" value="RT_RNaseH"/>
    <property type="match status" value="1"/>
</dbReference>
<evidence type="ECO:0000256" key="3">
    <source>
        <dbReference type="ARBA" id="ARBA00022722"/>
    </source>
</evidence>